<dbReference type="GO" id="GO:0005886">
    <property type="term" value="C:plasma membrane"/>
    <property type="evidence" value="ECO:0007669"/>
    <property type="project" value="UniProtKB-SubCell"/>
</dbReference>
<organism evidence="4 5">
    <name type="scientific">Patiria miniata</name>
    <name type="common">Bat star</name>
    <name type="synonym">Asterina miniata</name>
    <dbReference type="NCBI Taxonomy" id="46514"/>
    <lineage>
        <taxon>Eukaryota</taxon>
        <taxon>Metazoa</taxon>
        <taxon>Echinodermata</taxon>
        <taxon>Eleutherozoa</taxon>
        <taxon>Asterozoa</taxon>
        <taxon>Asteroidea</taxon>
        <taxon>Valvatacea</taxon>
        <taxon>Valvatida</taxon>
        <taxon>Asterinidae</taxon>
        <taxon>Patiria</taxon>
    </lineage>
</organism>
<dbReference type="PROSITE" id="PS51145">
    <property type="entry name" value="ZU5"/>
    <property type="match status" value="1"/>
</dbReference>
<protein>
    <recommendedName>
        <fullName evidence="1">Netrin receptor UNC5</fullName>
    </recommendedName>
</protein>
<accession>A0A913ZKX6</accession>
<keyword evidence="1" id="KW-0217">Developmental protein</keyword>
<dbReference type="GO" id="GO:0005042">
    <property type="term" value="F:netrin receptor activity"/>
    <property type="evidence" value="ECO:0007669"/>
    <property type="project" value="UniProtKB-UniRule"/>
</dbReference>
<dbReference type="AlphaFoldDB" id="A0A913ZKX6"/>
<feature type="region of interest" description="Disordered" evidence="2">
    <location>
        <begin position="858"/>
        <end position="893"/>
    </location>
</feature>
<dbReference type="PANTHER" id="PTHR12582">
    <property type="entry name" value="NETRIN RECEPTOR UNC5"/>
    <property type="match status" value="1"/>
</dbReference>
<keyword evidence="1" id="KW-0393">Immunoglobulin domain</keyword>
<dbReference type="InterPro" id="IPR000906">
    <property type="entry name" value="ZU5_dom"/>
</dbReference>
<evidence type="ECO:0000259" key="3">
    <source>
        <dbReference type="PROSITE" id="PS51145"/>
    </source>
</evidence>
<dbReference type="Proteomes" id="UP000887568">
    <property type="component" value="Unplaced"/>
</dbReference>
<feature type="compositionally biased region" description="Basic and acidic residues" evidence="2">
    <location>
        <begin position="28"/>
        <end position="51"/>
    </location>
</feature>
<feature type="region of interest" description="Disordered" evidence="2">
    <location>
        <begin position="1"/>
        <end position="91"/>
    </location>
</feature>
<dbReference type="Gene3D" id="2.60.220.30">
    <property type="match status" value="1"/>
</dbReference>
<dbReference type="RefSeq" id="XP_038051979.1">
    <property type="nucleotide sequence ID" value="XM_038196051.1"/>
</dbReference>
<feature type="region of interest" description="Disordered" evidence="2">
    <location>
        <begin position="350"/>
        <end position="409"/>
    </location>
</feature>
<keyword evidence="1" id="KW-0675">Receptor</keyword>
<dbReference type="Pfam" id="PF00791">
    <property type="entry name" value="ZU5"/>
    <property type="match status" value="1"/>
</dbReference>
<sequence>MGSRTVFVSMNSRSSPFSYTDSGPGKPALKDWQHVSSGKEDNRPDTGEHQLKQLPQENTKGSKKTGIRSIFRGKKDKHKSTPPAPPRNSNDYTAYESTVLNKAISPAVKVPSDRGRKTKANVKKKIDSGSTLRFAGEEGLHSSEHIYECPADAQESSDHVYQCNRSSYEETQCRASPLHTPAGTHGRPSYAAIPLPTKSALRTTASLPNCYSPRFTKKLPARQASFGHKIHSRLETTQGDEMGGAVYCDDDDVGEMYAQIAENIEHDDVVVISNDMYEDVLIAANTKIPIADPNDDDDDDLCTDSCDVGKLSLQSSCDDERVNCLNALPVKPRPKIEKKNSSPVIVIQHDCTSDDQDARYVPTGTISTPQPGPNNPKPKPKPKPPKPTPRARSSLMSQGPKQPSKDIIKIPPQPAEKLPKELPEIQLLVDEARKLINNSEKNNSTKLIFTSVDFTAGLLDKKGGRLQLRYHGVTLDVPPGALEDVEMVYIYVQRSLEFSPIGEEGFASPLVHCGLSGLKFKTPVVLTFPVHLEDPSAWELKGIQQDSSGTPWKEISSESCQDSLVVFKERLCTMVVDHFTLFGVSARPKELRGASGGSDESHGWLPLRVGVFLPSDKTTMSGHLQLRVRIWDASQETRVKEDERHSKVIDTTCRLHLRTSEGYGSRQPDLDVSVDIQGLNDSWTSDPKEKIIPYEIFHLDPPVDESVTFNLRLQSQDSEGGLHPLLCDFVIRQRAHFNRATIVRAVVDIHDGGLRIETAHDSPNPMSTSGFHLLRDYLERERRWKLLADSSFGKTQGCTLDRWSCPSTAVLNAIFSRSVAQNPKATLGELYSKLSECGLPGAAEIVRREMKEWNLGVTGSEITQARGSQSRKSPEPKFPVQCSGEDSSLPRPICNAQQESLYEVLMPKKERERIAQARPSPTGNRVSRRGPEENDEEESRIHTLRSTNPPARAQPERIDQARPSPTGNRASCREPEENDEEESRIHTLRSTNPPARARAQPERIAQARPSSTGNRASRREPEENDEEIFAYADCLIKDQSGQLEENIFSIYQNAQVIPPSSSSSQLPRGYVQ</sequence>
<comment type="subcellular location">
    <subcellularLocation>
        <location evidence="1">Cell membrane</location>
        <topology evidence="1">Single-pass type I membrane protein</topology>
    </subcellularLocation>
</comment>
<comment type="similarity">
    <text evidence="1">Belongs to the unc-5 family.</text>
</comment>
<feature type="compositionally biased region" description="Basic residues" evidence="2">
    <location>
        <begin position="61"/>
        <end position="80"/>
    </location>
</feature>
<feature type="region of interest" description="Disordered" evidence="2">
    <location>
        <begin position="911"/>
        <end position="1025"/>
    </location>
</feature>
<dbReference type="EnsemblMetazoa" id="XM_038196051.1">
    <property type="protein sequence ID" value="XP_038051979.1"/>
    <property type="gene ID" value="LOC119724820"/>
</dbReference>
<dbReference type="OrthoDB" id="6065502at2759"/>
<dbReference type="EnsemblMetazoa" id="XM_038196052.1">
    <property type="protein sequence ID" value="XP_038051980.1"/>
    <property type="gene ID" value="LOC119724820"/>
</dbReference>
<evidence type="ECO:0000313" key="4">
    <source>
        <dbReference type="EnsemblMetazoa" id="XP_038051979.1"/>
    </source>
</evidence>
<comment type="function">
    <text evidence="1">Receptor for netrin required for axon guidance. Mediates axon repulsion of neuronal growth cones in the developing nervous system upon ligand binding.</text>
</comment>
<feature type="compositionally biased region" description="Polar residues" evidence="2">
    <location>
        <begin position="860"/>
        <end position="871"/>
    </location>
</feature>
<dbReference type="SMART" id="SM00218">
    <property type="entry name" value="ZU5"/>
    <property type="match status" value="1"/>
</dbReference>
<dbReference type="RefSeq" id="XP_038051981.1">
    <property type="nucleotide sequence ID" value="XM_038196053.1"/>
</dbReference>
<keyword evidence="5" id="KW-1185">Reference proteome</keyword>
<evidence type="ECO:0000256" key="2">
    <source>
        <dbReference type="SAM" id="MobiDB-lite"/>
    </source>
</evidence>
<feature type="compositionally biased region" description="Polar residues" evidence="2">
    <location>
        <begin position="1"/>
        <end position="21"/>
    </location>
</feature>
<dbReference type="InterPro" id="IPR037936">
    <property type="entry name" value="UNC5A-D"/>
</dbReference>
<reference evidence="4" key="1">
    <citation type="submission" date="2022-11" db="UniProtKB">
        <authorList>
            <consortium name="EnsemblMetazoa"/>
        </authorList>
    </citation>
    <scope>IDENTIFICATION</scope>
</reference>
<proteinExistence type="inferred from homology"/>
<name>A0A913ZKX6_PATMI</name>
<dbReference type="GeneID" id="119724820"/>
<dbReference type="RefSeq" id="XP_038051980.1">
    <property type="nucleotide sequence ID" value="XM_038196052.1"/>
</dbReference>
<feature type="domain" description="ZU5" evidence="3">
    <location>
        <begin position="453"/>
        <end position="588"/>
    </location>
</feature>
<evidence type="ECO:0000313" key="5">
    <source>
        <dbReference type="Proteomes" id="UP000887568"/>
    </source>
</evidence>
<dbReference type="OMA" id="FCMRSQA"/>
<dbReference type="EnsemblMetazoa" id="XM_038196053.1">
    <property type="protein sequence ID" value="XP_038051981.1"/>
    <property type="gene ID" value="LOC119724820"/>
</dbReference>
<evidence type="ECO:0000256" key="1">
    <source>
        <dbReference type="RuleBase" id="RU367033"/>
    </source>
</evidence>
<dbReference type="PANTHER" id="PTHR12582:SF41">
    <property type="entry name" value="UNC5C-LIKE PROTEIN"/>
    <property type="match status" value="1"/>
</dbReference>